<evidence type="ECO:0000256" key="1">
    <source>
        <dbReference type="ARBA" id="ARBA00001957"/>
    </source>
</evidence>
<comment type="cofactor">
    <cofactor evidence="1">
        <name>pantetheine 4'-phosphate</name>
        <dbReference type="ChEBI" id="CHEBI:47942"/>
    </cofactor>
</comment>
<gene>
    <name evidence="5" type="ORF">LX83_007021</name>
</gene>
<feature type="non-terminal residue" evidence="5">
    <location>
        <position position="488"/>
    </location>
</feature>
<dbReference type="SUPFAM" id="SSF47336">
    <property type="entry name" value="ACP-like"/>
    <property type="match status" value="1"/>
</dbReference>
<keyword evidence="2" id="KW-0596">Phosphopantetheine</keyword>
<dbReference type="Gene3D" id="3.30.300.30">
    <property type="match status" value="1"/>
</dbReference>
<dbReference type="EMBL" id="JAMTCK010000025">
    <property type="protein sequence ID" value="MCP2170130.1"/>
    <property type="molecule type" value="Genomic_DNA"/>
</dbReference>
<dbReference type="SMART" id="SM00823">
    <property type="entry name" value="PKS_PP"/>
    <property type="match status" value="1"/>
</dbReference>
<dbReference type="Pfam" id="PF13193">
    <property type="entry name" value="AMP-binding_C"/>
    <property type="match status" value="1"/>
</dbReference>
<dbReference type="PROSITE" id="PS00012">
    <property type="entry name" value="PHOSPHOPANTETHEINE"/>
    <property type="match status" value="1"/>
</dbReference>
<dbReference type="InterPro" id="IPR025110">
    <property type="entry name" value="AMP-bd_C"/>
</dbReference>
<evidence type="ECO:0000256" key="2">
    <source>
        <dbReference type="ARBA" id="ARBA00022450"/>
    </source>
</evidence>
<dbReference type="FunFam" id="3.30.300.30:FF:000010">
    <property type="entry name" value="Enterobactin synthetase component F"/>
    <property type="match status" value="1"/>
</dbReference>
<dbReference type="PANTHER" id="PTHR45527:SF1">
    <property type="entry name" value="FATTY ACID SYNTHASE"/>
    <property type="match status" value="1"/>
</dbReference>
<dbReference type="SUPFAM" id="SSF52777">
    <property type="entry name" value="CoA-dependent acyltransferases"/>
    <property type="match status" value="1"/>
</dbReference>
<dbReference type="GO" id="GO:0072330">
    <property type="term" value="P:monocarboxylic acid biosynthetic process"/>
    <property type="evidence" value="ECO:0007669"/>
    <property type="project" value="UniProtKB-ARBA"/>
</dbReference>
<dbReference type="Pfam" id="PF00501">
    <property type="entry name" value="AMP-binding"/>
    <property type="match status" value="1"/>
</dbReference>
<dbReference type="Gene3D" id="3.30.559.10">
    <property type="entry name" value="Chloramphenicol acetyltransferase-like domain"/>
    <property type="match status" value="1"/>
</dbReference>
<dbReference type="AlphaFoldDB" id="A0AAE3GM65"/>
<evidence type="ECO:0000259" key="4">
    <source>
        <dbReference type="PROSITE" id="PS50075"/>
    </source>
</evidence>
<dbReference type="Gene3D" id="3.40.50.12780">
    <property type="entry name" value="N-terminal domain of ligase-like"/>
    <property type="match status" value="1"/>
</dbReference>
<dbReference type="InterPro" id="IPR020806">
    <property type="entry name" value="PKS_PP-bd"/>
</dbReference>
<organism evidence="5 6">
    <name type="scientific">Goodfellowiella coeruleoviolacea</name>
    <dbReference type="NCBI Taxonomy" id="334858"/>
    <lineage>
        <taxon>Bacteria</taxon>
        <taxon>Bacillati</taxon>
        <taxon>Actinomycetota</taxon>
        <taxon>Actinomycetes</taxon>
        <taxon>Pseudonocardiales</taxon>
        <taxon>Pseudonocardiaceae</taxon>
        <taxon>Goodfellowiella</taxon>
    </lineage>
</organism>
<dbReference type="GO" id="GO:0005829">
    <property type="term" value="C:cytosol"/>
    <property type="evidence" value="ECO:0007669"/>
    <property type="project" value="TreeGrafter"/>
</dbReference>
<dbReference type="GO" id="GO:0044550">
    <property type="term" value="P:secondary metabolite biosynthetic process"/>
    <property type="evidence" value="ECO:0007669"/>
    <property type="project" value="TreeGrafter"/>
</dbReference>
<dbReference type="Proteomes" id="UP001206128">
    <property type="component" value="Unassembled WGS sequence"/>
</dbReference>
<accession>A0AAE3GM65</accession>
<dbReference type="Pfam" id="PF00550">
    <property type="entry name" value="PP-binding"/>
    <property type="match status" value="1"/>
</dbReference>
<reference evidence="5" key="1">
    <citation type="submission" date="2022-06" db="EMBL/GenBank/DDBJ databases">
        <title>Genomic Encyclopedia of Archaeal and Bacterial Type Strains, Phase II (KMG-II): from individual species to whole genera.</title>
        <authorList>
            <person name="Goeker M."/>
        </authorList>
    </citation>
    <scope>NUCLEOTIDE SEQUENCE</scope>
    <source>
        <strain evidence="5">DSM 43935</strain>
    </source>
</reference>
<dbReference type="InterPro" id="IPR001242">
    <property type="entry name" value="Condensation_dom"/>
</dbReference>
<dbReference type="InterPro" id="IPR006162">
    <property type="entry name" value="Ppantetheine_attach_site"/>
</dbReference>
<keyword evidence="6" id="KW-1185">Reference proteome</keyword>
<dbReference type="InterPro" id="IPR023213">
    <property type="entry name" value="CAT-like_dom_sf"/>
</dbReference>
<feature type="domain" description="Carrier" evidence="4">
    <location>
        <begin position="207"/>
        <end position="282"/>
    </location>
</feature>
<evidence type="ECO:0000313" key="5">
    <source>
        <dbReference type="EMBL" id="MCP2170130.1"/>
    </source>
</evidence>
<proteinExistence type="predicted"/>
<dbReference type="Gene3D" id="1.10.1200.10">
    <property type="entry name" value="ACP-like"/>
    <property type="match status" value="1"/>
</dbReference>
<dbReference type="GO" id="GO:0008610">
    <property type="term" value="P:lipid biosynthetic process"/>
    <property type="evidence" value="ECO:0007669"/>
    <property type="project" value="UniProtKB-ARBA"/>
</dbReference>
<dbReference type="GO" id="GO:0003824">
    <property type="term" value="F:catalytic activity"/>
    <property type="evidence" value="ECO:0007669"/>
    <property type="project" value="InterPro"/>
</dbReference>
<dbReference type="InterPro" id="IPR000873">
    <property type="entry name" value="AMP-dep_synth/lig_dom"/>
</dbReference>
<dbReference type="InterPro" id="IPR009081">
    <property type="entry name" value="PP-bd_ACP"/>
</dbReference>
<dbReference type="InterPro" id="IPR045851">
    <property type="entry name" value="AMP-bd_C_sf"/>
</dbReference>
<comment type="caution">
    <text evidence="5">The sequence shown here is derived from an EMBL/GenBank/DDBJ whole genome shotgun (WGS) entry which is preliminary data.</text>
</comment>
<dbReference type="SUPFAM" id="SSF56801">
    <property type="entry name" value="Acetyl-CoA synthetase-like"/>
    <property type="match status" value="1"/>
</dbReference>
<evidence type="ECO:0000256" key="3">
    <source>
        <dbReference type="ARBA" id="ARBA00022553"/>
    </source>
</evidence>
<name>A0AAE3GM65_9PSEU</name>
<feature type="non-terminal residue" evidence="5">
    <location>
        <position position="1"/>
    </location>
</feature>
<protein>
    <submittedName>
        <fullName evidence="5">Phosphopantetheine attachment site</fullName>
    </submittedName>
</protein>
<dbReference type="GO" id="GO:0043041">
    <property type="term" value="P:amino acid activation for nonribosomal peptide biosynthetic process"/>
    <property type="evidence" value="ECO:0007669"/>
    <property type="project" value="TreeGrafter"/>
</dbReference>
<dbReference type="Pfam" id="PF00668">
    <property type="entry name" value="Condensation"/>
    <property type="match status" value="1"/>
</dbReference>
<dbReference type="InterPro" id="IPR036736">
    <property type="entry name" value="ACP-like_sf"/>
</dbReference>
<dbReference type="FunFam" id="1.10.1200.10:FF:000016">
    <property type="entry name" value="Non-ribosomal peptide synthase"/>
    <property type="match status" value="1"/>
</dbReference>
<dbReference type="InterPro" id="IPR042099">
    <property type="entry name" value="ANL_N_sf"/>
</dbReference>
<dbReference type="GO" id="GO:0031177">
    <property type="term" value="F:phosphopantetheine binding"/>
    <property type="evidence" value="ECO:0007669"/>
    <property type="project" value="InterPro"/>
</dbReference>
<evidence type="ECO:0000313" key="6">
    <source>
        <dbReference type="Proteomes" id="UP001206128"/>
    </source>
</evidence>
<sequence length="488" mass="53264">NMYGITETTVHVTHARPGQGIGRPLPDLGAHVLDGWLRPVPVGVVGELYVTGAGLARGYLDRPGLTAQRFVANPFGASGERMYRTGDLARWNPDGNLEYVGRADQQVKIRGFRIELGEIEAVLTAHPDVHQAAVIVREDTPGDRRLVAYAVTPTDGQQLRAYLTTRLPAHMVPVVVPVTTLPLTPNGKLDRAALPSPDVVTTAVRRGPRTPREELLCTLFADVLGVSAVAIDDDFFALGGHSLLAIRLAGRIQYLLDVEMSVRAVFEAPTVAKLSERIDDLAPARPPVLPVERPEVIPLSFGQQRLWFLNRLRPDGVEYTIVVPLRLTGTLDTTALQAALGDVVARHEILRTIFPDGPEGPRQFILDPEDASPSLSVVDIDEAELAETLTGAMRPFDLTSQPPLRPLLYRLAPEQHVLVLLLHHIAGDGWSVTPLLRDLAAAYQARRSAVTPAWHPLPVQYADYAVWQRRVFGGSGSDGVLAGQLDHW</sequence>
<keyword evidence="3" id="KW-0597">Phosphoprotein</keyword>
<dbReference type="PROSITE" id="PS50075">
    <property type="entry name" value="CARRIER"/>
    <property type="match status" value="1"/>
</dbReference>
<dbReference type="PANTHER" id="PTHR45527">
    <property type="entry name" value="NONRIBOSOMAL PEPTIDE SYNTHETASE"/>
    <property type="match status" value="1"/>
</dbReference>
<dbReference type="FunFam" id="2.30.38.10:FF:000001">
    <property type="entry name" value="Non-ribosomal peptide synthetase PvdI"/>
    <property type="match status" value="1"/>
</dbReference>